<dbReference type="Gene3D" id="2.30.180.10">
    <property type="entry name" value="FAS1 domain"/>
    <property type="match status" value="2"/>
</dbReference>
<dbReference type="PANTHER" id="PTHR10900:SF77">
    <property type="entry name" value="FI19380P1"/>
    <property type="match status" value="1"/>
</dbReference>
<feature type="domain" description="FAS1" evidence="2">
    <location>
        <begin position="35"/>
        <end position="167"/>
    </location>
</feature>
<gene>
    <name evidence="3" type="ORF">G8759_04505</name>
</gene>
<evidence type="ECO:0000313" key="4">
    <source>
        <dbReference type="Proteomes" id="UP000501802"/>
    </source>
</evidence>
<protein>
    <submittedName>
        <fullName evidence="3">Fasciclin domain-containing protein</fullName>
    </submittedName>
</protein>
<dbReference type="PANTHER" id="PTHR10900">
    <property type="entry name" value="PERIOSTIN-RELATED"/>
    <property type="match status" value="1"/>
</dbReference>
<dbReference type="InterPro" id="IPR050904">
    <property type="entry name" value="Adhesion/Biosynth-related"/>
</dbReference>
<dbReference type="InterPro" id="IPR000782">
    <property type="entry name" value="FAS1_domain"/>
</dbReference>
<sequence length="318" mass="33251">MNTPFSLLLSRLAIFGLLLTASLSCTKKDDTVADPKTITDQILEDKQYTLLRSAMMYSGAGDALKAANLTFFAPNDAAFQASGITSEAMIMAMTKDQVKNILLYHVLYAPVTIAKIPTGQNAVQTASQGVAYINNTGGGTIYVNNAKITQPDIKAANGIIHIIDRVLTPSTGSVLTTIQGNSKLTFLAAAIKRIGATNSTLVTSLSNTSSGNPLTIFAPNDDAFIAAGYKTLSSVETAAPLALSSLVSYHVLPGASLTYQIQTGSVNTLLSNSKLNLTATNGVVTVKGNKNSTAATIKTADLVANNGVIHIIDQVLQP</sequence>
<keyword evidence="4" id="KW-1185">Reference proteome</keyword>
<reference evidence="3 4" key="1">
    <citation type="submission" date="2020-03" db="EMBL/GenBank/DDBJ databases">
        <authorList>
            <person name="Kim M.K."/>
        </authorList>
    </citation>
    <scope>NUCLEOTIDE SEQUENCE [LARGE SCALE GENOMIC DNA]</scope>
    <source>
        <strain evidence="3 4">BT328</strain>
    </source>
</reference>
<keyword evidence="1" id="KW-0732">Signal</keyword>
<dbReference type="AlphaFoldDB" id="A0A6G9AHX7"/>
<feature type="chain" id="PRO_5026117944" evidence="1">
    <location>
        <begin position="28"/>
        <end position="318"/>
    </location>
</feature>
<feature type="signal peptide" evidence="1">
    <location>
        <begin position="1"/>
        <end position="27"/>
    </location>
</feature>
<dbReference type="Proteomes" id="UP000501802">
    <property type="component" value="Chromosome"/>
</dbReference>
<dbReference type="GO" id="GO:0005615">
    <property type="term" value="C:extracellular space"/>
    <property type="evidence" value="ECO:0007669"/>
    <property type="project" value="TreeGrafter"/>
</dbReference>
<organism evidence="3 4">
    <name type="scientific">Spirosoma aureum</name>
    <dbReference type="NCBI Taxonomy" id="2692134"/>
    <lineage>
        <taxon>Bacteria</taxon>
        <taxon>Pseudomonadati</taxon>
        <taxon>Bacteroidota</taxon>
        <taxon>Cytophagia</taxon>
        <taxon>Cytophagales</taxon>
        <taxon>Cytophagaceae</taxon>
        <taxon>Spirosoma</taxon>
    </lineage>
</organism>
<dbReference type="Pfam" id="PF02469">
    <property type="entry name" value="Fasciclin"/>
    <property type="match status" value="2"/>
</dbReference>
<evidence type="ECO:0000259" key="2">
    <source>
        <dbReference type="PROSITE" id="PS50213"/>
    </source>
</evidence>
<dbReference type="EMBL" id="CP050063">
    <property type="protein sequence ID" value="QIP11944.1"/>
    <property type="molecule type" value="Genomic_DNA"/>
</dbReference>
<name>A0A6G9AHX7_9BACT</name>
<dbReference type="RefSeq" id="WP_167205618.1">
    <property type="nucleotide sequence ID" value="NZ_CP050063.1"/>
</dbReference>
<accession>A0A6G9AHX7</accession>
<evidence type="ECO:0000256" key="1">
    <source>
        <dbReference type="SAM" id="SignalP"/>
    </source>
</evidence>
<dbReference type="SUPFAM" id="SSF82153">
    <property type="entry name" value="FAS1 domain"/>
    <property type="match status" value="2"/>
</dbReference>
<dbReference type="PROSITE" id="PS50213">
    <property type="entry name" value="FAS1"/>
    <property type="match status" value="2"/>
</dbReference>
<dbReference type="KEGG" id="spib:G8759_04505"/>
<proteinExistence type="predicted"/>
<evidence type="ECO:0000313" key="3">
    <source>
        <dbReference type="EMBL" id="QIP11944.1"/>
    </source>
</evidence>
<dbReference type="InterPro" id="IPR036378">
    <property type="entry name" value="FAS1_dom_sf"/>
</dbReference>
<dbReference type="SMART" id="SM00554">
    <property type="entry name" value="FAS1"/>
    <property type="match status" value="2"/>
</dbReference>
<feature type="domain" description="FAS1" evidence="2">
    <location>
        <begin position="171"/>
        <end position="316"/>
    </location>
</feature>